<gene>
    <name evidence="1" type="ORF">B0H17DRAFT_514246</name>
</gene>
<proteinExistence type="predicted"/>
<name>A0AAD7FLV3_MYCRO</name>
<evidence type="ECO:0000313" key="2">
    <source>
        <dbReference type="Proteomes" id="UP001221757"/>
    </source>
</evidence>
<dbReference type="EMBL" id="JARKIE010000495">
    <property type="protein sequence ID" value="KAJ7632074.1"/>
    <property type="molecule type" value="Genomic_DNA"/>
</dbReference>
<accession>A0AAD7FLV3</accession>
<dbReference type="AlphaFoldDB" id="A0AAD7FLV3"/>
<dbReference type="Proteomes" id="UP001221757">
    <property type="component" value="Unassembled WGS sequence"/>
</dbReference>
<protein>
    <submittedName>
        <fullName evidence="1">Uncharacterized protein</fullName>
    </submittedName>
</protein>
<keyword evidence="2" id="KW-1185">Reference proteome</keyword>
<organism evidence="1 2">
    <name type="scientific">Mycena rosella</name>
    <name type="common">Pink bonnet</name>
    <name type="synonym">Agaricus rosellus</name>
    <dbReference type="NCBI Taxonomy" id="1033263"/>
    <lineage>
        <taxon>Eukaryota</taxon>
        <taxon>Fungi</taxon>
        <taxon>Dikarya</taxon>
        <taxon>Basidiomycota</taxon>
        <taxon>Agaricomycotina</taxon>
        <taxon>Agaricomycetes</taxon>
        <taxon>Agaricomycetidae</taxon>
        <taxon>Agaricales</taxon>
        <taxon>Marasmiineae</taxon>
        <taxon>Mycenaceae</taxon>
        <taxon>Mycena</taxon>
    </lineage>
</organism>
<reference evidence="1" key="1">
    <citation type="submission" date="2023-03" db="EMBL/GenBank/DDBJ databases">
        <title>Massive genome expansion in bonnet fungi (Mycena s.s.) driven by repeated elements and novel gene families across ecological guilds.</title>
        <authorList>
            <consortium name="Lawrence Berkeley National Laboratory"/>
            <person name="Harder C.B."/>
            <person name="Miyauchi S."/>
            <person name="Viragh M."/>
            <person name="Kuo A."/>
            <person name="Thoen E."/>
            <person name="Andreopoulos B."/>
            <person name="Lu D."/>
            <person name="Skrede I."/>
            <person name="Drula E."/>
            <person name="Henrissat B."/>
            <person name="Morin E."/>
            <person name="Kohler A."/>
            <person name="Barry K."/>
            <person name="LaButti K."/>
            <person name="Morin E."/>
            <person name="Salamov A."/>
            <person name="Lipzen A."/>
            <person name="Mereny Z."/>
            <person name="Hegedus B."/>
            <person name="Baldrian P."/>
            <person name="Stursova M."/>
            <person name="Weitz H."/>
            <person name="Taylor A."/>
            <person name="Grigoriev I.V."/>
            <person name="Nagy L.G."/>
            <person name="Martin F."/>
            <person name="Kauserud H."/>
        </authorList>
    </citation>
    <scope>NUCLEOTIDE SEQUENCE</scope>
    <source>
        <strain evidence="1">CBHHK067</strain>
    </source>
</reference>
<feature type="non-terminal residue" evidence="1">
    <location>
        <position position="1"/>
    </location>
</feature>
<comment type="caution">
    <text evidence="1">The sequence shown here is derived from an EMBL/GenBank/DDBJ whole genome shotgun (WGS) entry which is preliminary data.</text>
</comment>
<evidence type="ECO:0000313" key="1">
    <source>
        <dbReference type="EMBL" id="KAJ7632074.1"/>
    </source>
</evidence>
<sequence>KSILDLSTSLKSNTYRVPPCLRISSEYSQFNNCRSSPACERINDPISADLLTPLPSTSRLSAQNGGATVQARVQPHICCPQGPEGQQTCFDCGARNPTSGTPSPSPSTSASTAPRCTATWVRTSTSCAPPTSTRGPPQLRAMKVGGNAAFAAFLYKHGASGLAGRA</sequence>
<feature type="non-terminal residue" evidence="1">
    <location>
        <position position="166"/>
    </location>
</feature>